<proteinExistence type="predicted"/>
<name>A0A7W8N4E9_9BACT</name>
<dbReference type="AlphaFoldDB" id="A0A7W8N4E9"/>
<evidence type="ECO:0000256" key="1">
    <source>
        <dbReference type="SAM" id="SignalP"/>
    </source>
</evidence>
<dbReference type="Proteomes" id="UP000569092">
    <property type="component" value="Unassembled WGS sequence"/>
</dbReference>
<evidence type="ECO:0000259" key="2">
    <source>
        <dbReference type="Pfam" id="PF13924"/>
    </source>
</evidence>
<evidence type="ECO:0000313" key="4">
    <source>
        <dbReference type="Proteomes" id="UP000569092"/>
    </source>
</evidence>
<sequence length="188" mass="20614">MRSFLASIGCCFALAASLTSYAQSTHRATEEQGVTAVTDKLVGTWRLVSVETIRANGEVIYPFYGRHPEGVLIYDRSGWMSVQIVSDPKPTSSSSSSREGLLAATPSEKASLVDGYYAYCGTWTIDKSNSTVTHHIKQSLYPAERGTEGVRNFSLDGSRLILVAKGIHEMGEVHERSLVWERVPSELP</sequence>
<reference evidence="3 4" key="1">
    <citation type="submission" date="2020-08" db="EMBL/GenBank/DDBJ databases">
        <title>Genomic Encyclopedia of Type Strains, Phase IV (KMG-V): Genome sequencing to study the core and pangenomes of soil and plant-associated prokaryotes.</title>
        <authorList>
            <person name="Whitman W."/>
        </authorList>
    </citation>
    <scope>NUCLEOTIDE SEQUENCE [LARGE SCALE GENOMIC DNA]</scope>
    <source>
        <strain evidence="3 4">M8US30</strain>
    </source>
</reference>
<keyword evidence="1" id="KW-0732">Signal</keyword>
<accession>A0A7W8N4E9</accession>
<feature type="domain" description="Lipocalin-like" evidence="2">
    <location>
        <begin position="42"/>
        <end position="183"/>
    </location>
</feature>
<organism evidence="3 4">
    <name type="scientific">Tunturiibacter lichenicola</name>
    <dbReference type="NCBI Taxonomy" id="2051959"/>
    <lineage>
        <taxon>Bacteria</taxon>
        <taxon>Pseudomonadati</taxon>
        <taxon>Acidobacteriota</taxon>
        <taxon>Terriglobia</taxon>
        <taxon>Terriglobales</taxon>
        <taxon>Acidobacteriaceae</taxon>
        <taxon>Tunturiibacter</taxon>
    </lineage>
</organism>
<gene>
    <name evidence="3" type="ORF">HDF10_003491</name>
</gene>
<comment type="caution">
    <text evidence="3">The sequence shown here is derived from an EMBL/GenBank/DDBJ whole genome shotgun (WGS) entry which is preliminary data.</text>
</comment>
<dbReference type="EMBL" id="JACHDZ010000006">
    <property type="protein sequence ID" value="MBB5345497.1"/>
    <property type="molecule type" value="Genomic_DNA"/>
</dbReference>
<evidence type="ECO:0000313" key="3">
    <source>
        <dbReference type="EMBL" id="MBB5345497.1"/>
    </source>
</evidence>
<dbReference type="Pfam" id="PF13924">
    <property type="entry name" value="Lipocalin_5"/>
    <property type="match status" value="1"/>
</dbReference>
<feature type="signal peptide" evidence="1">
    <location>
        <begin position="1"/>
        <end position="22"/>
    </location>
</feature>
<feature type="chain" id="PRO_5030585876" description="Lipocalin-like domain-containing protein" evidence="1">
    <location>
        <begin position="23"/>
        <end position="188"/>
    </location>
</feature>
<dbReference type="InterPro" id="IPR024311">
    <property type="entry name" value="Lipocalin-like"/>
</dbReference>
<protein>
    <recommendedName>
        <fullName evidence="2">Lipocalin-like domain-containing protein</fullName>
    </recommendedName>
</protein>